<evidence type="ECO:0000313" key="1">
    <source>
        <dbReference type="EMBL" id="KAF0739003.1"/>
    </source>
</evidence>
<protein>
    <submittedName>
        <fullName evidence="1">Uncharacterized protein</fullName>
    </submittedName>
</protein>
<accession>A0A6G0XFK9</accession>
<sequence length="163" mass="18045">MSYTDVSLVNLPVASQGLCTSPSQSTACQEPCVEQMIFMHGERRPNSFTSVSNENVGSASHCGQVQTRILPPESATLHCQDENFAVWQASEPSQCCVSTAQYGAYSKLRKHYNTFLSLAFPSIQGRQTPVHTKLACVIPCNVVESFHSWIGVEDQRTLTRWNC</sequence>
<evidence type="ECO:0000313" key="2">
    <source>
        <dbReference type="Proteomes" id="UP000481153"/>
    </source>
</evidence>
<dbReference type="Proteomes" id="UP000481153">
    <property type="component" value="Unassembled WGS sequence"/>
</dbReference>
<organism evidence="1 2">
    <name type="scientific">Aphanomyces euteiches</name>
    <dbReference type="NCBI Taxonomy" id="100861"/>
    <lineage>
        <taxon>Eukaryota</taxon>
        <taxon>Sar</taxon>
        <taxon>Stramenopiles</taxon>
        <taxon>Oomycota</taxon>
        <taxon>Saprolegniomycetes</taxon>
        <taxon>Saprolegniales</taxon>
        <taxon>Verrucalvaceae</taxon>
        <taxon>Aphanomyces</taxon>
    </lineage>
</organism>
<comment type="caution">
    <text evidence="1">The sequence shown here is derived from an EMBL/GenBank/DDBJ whole genome shotgun (WGS) entry which is preliminary data.</text>
</comment>
<name>A0A6G0XFK9_9STRA</name>
<keyword evidence="2" id="KW-1185">Reference proteome</keyword>
<dbReference type="AlphaFoldDB" id="A0A6G0XFK9"/>
<reference evidence="1 2" key="1">
    <citation type="submission" date="2019-07" db="EMBL/GenBank/DDBJ databases">
        <title>Genomics analysis of Aphanomyces spp. identifies a new class of oomycete effector associated with host adaptation.</title>
        <authorList>
            <person name="Gaulin E."/>
        </authorList>
    </citation>
    <scope>NUCLEOTIDE SEQUENCE [LARGE SCALE GENOMIC DNA]</scope>
    <source>
        <strain evidence="1 2">ATCC 201684</strain>
    </source>
</reference>
<proteinExistence type="predicted"/>
<gene>
    <name evidence="1" type="ORF">Ae201684_005191</name>
</gene>
<dbReference type="EMBL" id="VJMJ01000067">
    <property type="protein sequence ID" value="KAF0739003.1"/>
    <property type="molecule type" value="Genomic_DNA"/>
</dbReference>